<reference evidence="2 3" key="1">
    <citation type="journal article" date="2019" name="Nat. Ecol. Evol.">
        <title>Megaphylogeny resolves global patterns of mushroom evolution.</title>
        <authorList>
            <person name="Varga T."/>
            <person name="Krizsan K."/>
            <person name="Foldi C."/>
            <person name="Dima B."/>
            <person name="Sanchez-Garcia M."/>
            <person name="Sanchez-Ramirez S."/>
            <person name="Szollosi G.J."/>
            <person name="Szarkandi J.G."/>
            <person name="Papp V."/>
            <person name="Albert L."/>
            <person name="Andreopoulos W."/>
            <person name="Angelini C."/>
            <person name="Antonin V."/>
            <person name="Barry K.W."/>
            <person name="Bougher N.L."/>
            <person name="Buchanan P."/>
            <person name="Buyck B."/>
            <person name="Bense V."/>
            <person name="Catcheside P."/>
            <person name="Chovatia M."/>
            <person name="Cooper J."/>
            <person name="Damon W."/>
            <person name="Desjardin D."/>
            <person name="Finy P."/>
            <person name="Geml J."/>
            <person name="Haridas S."/>
            <person name="Hughes K."/>
            <person name="Justo A."/>
            <person name="Karasinski D."/>
            <person name="Kautmanova I."/>
            <person name="Kiss B."/>
            <person name="Kocsube S."/>
            <person name="Kotiranta H."/>
            <person name="LaButti K.M."/>
            <person name="Lechner B.E."/>
            <person name="Liimatainen K."/>
            <person name="Lipzen A."/>
            <person name="Lukacs Z."/>
            <person name="Mihaltcheva S."/>
            <person name="Morgado L.N."/>
            <person name="Niskanen T."/>
            <person name="Noordeloos M.E."/>
            <person name="Ohm R.A."/>
            <person name="Ortiz-Santana B."/>
            <person name="Ovrebo C."/>
            <person name="Racz N."/>
            <person name="Riley R."/>
            <person name="Savchenko A."/>
            <person name="Shiryaev A."/>
            <person name="Soop K."/>
            <person name="Spirin V."/>
            <person name="Szebenyi C."/>
            <person name="Tomsovsky M."/>
            <person name="Tulloss R.E."/>
            <person name="Uehling J."/>
            <person name="Grigoriev I.V."/>
            <person name="Vagvolgyi C."/>
            <person name="Papp T."/>
            <person name="Martin F.M."/>
            <person name="Miettinen O."/>
            <person name="Hibbett D.S."/>
            <person name="Nagy L.G."/>
        </authorList>
    </citation>
    <scope>NUCLEOTIDE SEQUENCE [LARGE SCALE GENOMIC DNA]</scope>
    <source>
        <strain evidence="2 3">CBS 962.96</strain>
    </source>
</reference>
<dbReference type="PANTHER" id="PTHR36578:SF1">
    <property type="entry name" value="APPLE DOMAIN-CONTAINING PROTEIN"/>
    <property type="match status" value="1"/>
</dbReference>
<evidence type="ECO:0000313" key="2">
    <source>
        <dbReference type="EMBL" id="THV02794.1"/>
    </source>
</evidence>
<dbReference type="EMBL" id="ML179073">
    <property type="protein sequence ID" value="THV02794.1"/>
    <property type="molecule type" value="Genomic_DNA"/>
</dbReference>
<evidence type="ECO:0000313" key="3">
    <source>
        <dbReference type="Proteomes" id="UP000297245"/>
    </source>
</evidence>
<dbReference type="OrthoDB" id="271448at2759"/>
<dbReference type="AlphaFoldDB" id="A0A4S8MKP7"/>
<organism evidence="2 3">
    <name type="scientific">Dendrothele bispora (strain CBS 962.96)</name>
    <dbReference type="NCBI Taxonomy" id="1314807"/>
    <lineage>
        <taxon>Eukaryota</taxon>
        <taxon>Fungi</taxon>
        <taxon>Dikarya</taxon>
        <taxon>Basidiomycota</taxon>
        <taxon>Agaricomycotina</taxon>
        <taxon>Agaricomycetes</taxon>
        <taxon>Agaricomycetidae</taxon>
        <taxon>Agaricales</taxon>
        <taxon>Agaricales incertae sedis</taxon>
        <taxon>Dendrothele</taxon>
    </lineage>
</organism>
<gene>
    <name evidence="2" type="ORF">K435DRAFT_827325</name>
</gene>
<evidence type="ECO:0008006" key="4">
    <source>
        <dbReference type="Google" id="ProtNLM"/>
    </source>
</evidence>
<dbReference type="Gene3D" id="2.60.120.260">
    <property type="entry name" value="Galactose-binding domain-like"/>
    <property type="match status" value="1"/>
</dbReference>
<feature type="chain" id="PRO_5020260453" description="Fruit-body specific protein a" evidence="1">
    <location>
        <begin position="23"/>
        <end position="496"/>
    </location>
</feature>
<dbReference type="Proteomes" id="UP000297245">
    <property type="component" value="Unassembled WGS sequence"/>
</dbReference>
<protein>
    <recommendedName>
        <fullName evidence="4">Fruit-body specific protein a</fullName>
    </recommendedName>
</protein>
<keyword evidence="1" id="KW-0732">Signal</keyword>
<evidence type="ECO:0000256" key="1">
    <source>
        <dbReference type="SAM" id="SignalP"/>
    </source>
</evidence>
<dbReference type="PANTHER" id="PTHR36578">
    <property type="entry name" value="CHROMOSOME 15, WHOLE GENOME SHOTGUN SEQUENCE"/>
    <property type="match status" value="1"/>
</dbReference>
<name>A0A4S8MKP7_DENBC</name>
<proteinExistence type="predicted"/>
<feature type="signal peptide" evidence="1">
    <location>
        <begin position="1"/>
        <end position="22"/>
    </location>
</feature>
<keyword evidence="3" id="KW-1185">Reference proteome</keyword>
<accession>A0A4S8MKP7</accession>
<sequence length="496" mass="53695">MVRLCTERLLALLPFFISLGECSLVYPAFGGIPASIAGTVDHNESLTDSSVIISTAHVVDQKGGATEDFPPNLPPPPVRVTALDGDLTNITLETMTLAGKRQTSSTRRFATDYVNLFNGTGTGPSDRDGSIEGTAYLTYTVVDNSTYNIEACLDFCDQVEQCVFANLYYEFNNPLLDWVFSEGSNLKCAVYADIHNASEKLNRGGQQLEPPPAGLTFIQESSGWAAKSLVDPNTPDGYELVFGPTNGANDAPGYMGFAFIDRYDVQACADLCNTRDPDSQGGGCQFFNIWRAVVNGVPTTYTCSMYFLVADESTAVNFGQGDLIVTQSRGYRRKSVVPDGSFEGFTCGDDLFCFTSSYSAWEGISPPYGNFDASIFHFAPYAHTGTGAALLGSAYGEDDLPGTLMPSSKLQTEAGKTYTLQFFHNSAYSSIEDEADAFVKVDWNGVDIATIRPGFSNWTFYSFDVIAQGNDVLQFHGGKAPAFSFIDDVNLFLTVG</sequence>